<comment type="cofactor">
    <cofactor evidence="1">
        <name>Mn(2+)</name>
        <dbReference type="ChEBI" id="CHEBI:29035"/>
    </cofactor>
</comment>
<dbReference type="PANTHER" id="PTHR12318">
    <property type="entry name" value="TESTOSTERONE-REGULATED PROTEIN RP2"/>
    <property type="match status" value="1"/>
</dbReference>
<evidence type="ECO:0000256" key="1">
    <source>
        <dbReference type="ARBA" id="ARBA00001936"/>
    </source>
</evidence>
<dbReference type="InterPro" id="IPR015797">
    <property type="entry name" value="NUDIX_hydrolase-like_dom_sf"/>
</dbReference>
<organism evidence="8 9">
    <name type="scientific">Sediminihaliea albiluteola</name>
    <dbReference type="NCBI Taxonomy" id="2758564"/>
    <lineage>
        <taxon>Bacteria</taxon>
        <taxon>Pseudomonadati</taxon>
        <taxon>Pseudomonadota</taxon>
        <taxon>Gammaproteobacteria</taxon>
        <taxon>Cellvibrionales</taxon>
        <taxon>Halieaceae</taxon>
        <taxon>Sediminihaliea</taxon>
    </lineage>
</organism>
<dbReference type="CDD" id="cd18870">
    <property type="entry name" value="NUDIX_AcylCoAdiphos_Nudt19"/>
    <property type="match status" value="1"/>
</dbReference>
<evidence type="ECO:0000256" key="2">
    <source>
        <dbReference type="ARBA" id="ARBA00001946"/>
    </source>
</evidence>
<protein>
    <submittedName>
        <fullName evidence="8">NUDIX hydrolase</fullName>
    </submittedName>
</protein>
<dbReference type="InterPro" id="IPR000086">
    <property type="entry name" value="NUDIX_hydrolase_dom"/>
</dbReference>
<dbReference type="SUPFAM" id="SSF55811">
    <property type="entry name" value="Nudix"/>
    <property type="match status" value="1"/>
</dbReference>
<evidence type="ECO:0000313" key="9">
    <source>
        <dbReference type="Proteomes" id="UP000539350"/>
    </source>
</evidence>
<dbReference type="Proteomes" id="UP000539350">
    <property type="component" value="Unassembled WGS sequence"/>
</dbReference>
<evidence type="ECO:0000259" key="7">
    <source>
        <dbReference type="PROSITE" id="PS51462"/>
    </source>
</evidence>
<dbReference type="RefSeq" id="WP_182170471.1">
    <property type="nucleotide sequence ID" value="NZ_JACFXU010000013.1"/>
</dbReference>
<comment type="cofactor">
    <cofactor evidence="2">
        <name>Mg(2+)</name>
        <dbReference type="ChEBI" id="CHEBI:18420"/>
    </cofactor>
</comment>
<comment type="caution">
    <text evidence="8">The sequence shown here is derived from an EMBL/GenBank/DDBJ whole genome shotgun (WGS) entry which is preliminary data.</text>
</comment>
<proteinExistence type="predicted"/>
<dbReference type="AlphaFoldDB" id="A0A7W2TVL2"/>
<dbReference type="PROSITE" id="PS51462">
    <property type="entry name" value="NUDIX"/>
    <property type="match status" value="1"/>
</dbReference>
<evidence type="ECO:0000313" key="8">
    <source>
        <dbReference type="EMBL" id="MBA6412782.1"/>
    </source>
</evidence>
<evidence type="ECO:0000256" key="3">
    <source>
        <dbReference type="ARBA" id="ARBA00022723"/>
    </source>
</evidence>
<gene>
    <name evidence="8" type="ORF">H2508_06600</name>
</gene>
<keyword evidence="6" id="KW-0464">Manganese</keyword>
<dbReference type="Pfam" id="PF00293">
    <property type="entry name" value="NUDIX"/>
    <property type="match status" value="1"/>
</dbReference>
<reference evidence="8 9" key="1">
    <citation type="submission" date="2020-07" db="EMBL/GenBank/DDBJ databases">
        <title>Halieaceae bacterium, F7430, whole genome shotgun sequencing project.</title>
        <authorList>
            <person name="Jiang S."/>
            <person name="Liu Z.W."/>
            <person name="Du Z.J."/>
        </authorList>
    </citation>
    <scope>NUCLEOTIDE SEQUENCE [LARGE SCALE GENOMIC DNA]</scope>
    <source>
        <strain evidence="8 9">F7430</strain>
    </source>
</reference>
<dbReference type="GO" id="GO:0016818">
    <property type="term" value="F:hydrolase activity, acting on acid anhydrides, in phosphorus-containing anhydrides"/>
    <property type="evidence" value="ECO:0007669"/>
    <property type="project" value="InterPro"/>
</dbReference>
<keyword evidence="5" id="KW-0460">Magnesium</keyword>
<evidence type="ECO:0000256" key="4">
    <source>
        <dbReference type="ARBA" id="ARBA00022801"/>
    </source>
</evidence>
<name>A0A7W2TVL2_9GAMM</name>
<keyword evidence="4 8" id="KW-0378">Hydrolase</keyword>
<dbReference type="GO" id="GO:0046872">
    <property type="term" value="F:metal ion binding"/>
    <property type="evidence" value="ECO:0007669"/>
    <property type="project" value="UniProtKB-KW"/>
</dbReference>
<dbReference type="Gene3D" id="3.90.79.10">
    <property type="entry name" value="Nucleoside Triphosphate Pyrophosphohydrolase"/>
    <property type="match status" value="2"/>
</dbReference>
<feature type="domain" description="Nudix hydrolase" evidence="7">
    <location>
        <begin position="10"/>
        <end position="156"/>
    </location>
</feature>
<accession>A0A7W2TVL2</accession>
<dbReference type="InterPro" id="IPR039121">
    <property type="entry name" value="NUDT19"/>
</dbReference>
<evidence type="ECO:0000256" key="5">
    <source>
        <dbReference type="ARBA" id="ARBA00022842"/>
    </source>
</evidence>
<dbReference type="EMBL" id="JACFXU010000013">
    <property type="protein sequence ID" value="MBA6412782.1"/>
    <property type="molecule type" value="Genomic_DNA"/>
</dbReference>
<evidence type="ECO:0000256" key="6">
    <source>
        <dbReference type="ARBA" id="ARBA00023211"/>
    </source>
</evidence>
<dbReference type="PANTHER" id="PTHR12318:SF0">
    <property type="entry name" value="ACYL-COENZYME A DIPHOSPHATASE NUDT19"/>
    <property type="match status" value="1"/>
</dbReference>
<keyword evidence="9" id="KW-1185">Reference proteome</keyword>
<sequence length="230" mass="25904">MIKLSGSVEPIYPSATVILMRDAHSGPEVLLVQRSTAVKHMGGMWVFPGGRVDPADDPGDGDPLRTAMNAAIRETEEEAGLKITEDQLEYLSHWTTPEGAKKRFSTWFFLAILEDDQEVQVDGGEIAFHRWLSPRVAFEEIRDPNNPFRLMPPTYVSLVDLADYSDCQAAREAIAKREPISYVPNMVFIEGGICFLYEEDAGYVEGDEQAEGPRHRSYMLGDHLEYICQY</sequence>
<keyword evidence="3" id="KW-0479">Metal-binding</keyword>